<dbReference type="AlphaFoldDB" id="A0A0A8LCV5"/>
<comment type="caution">
    <text evidence="1">The sequence shown here is derived from an EMBL/GenBank/DDBJ whole genome shotgun (WGS) entry which is preliminary data.</text>
</comment>
<evidence type="ECO:0000313" key="2">
    <source>
        <dbReference type="Proteomes" id="UP000031516"/>
    </source>
</evidence>
<evidence type="ECO:0000313" key="1">
    <source>
        <dbReference type="EMBL" id="CDO96092.1"/>
    </source>
</evidence>
<accession>A0A0A8LCV5</accession>
<gene>
    <name evidence="1" type="ORF">KLDO_g4311</name>
</gene>
<dbReference type="Proteomes" id="UP000031516">
    <property type="component" value="Unassembled WGS sequence"/>
</dbReference>
<protein>
    <submittedName>
        <fullName evidence="1">WGS project CCBQ000000000 data, contig 00010</fullName>
    </submittedName>
</protein>
<name>A0A0A8LCV5_9SACH</name>
<dbReference type="OrthoDB" id="4062049at2759"/>
<reference evidence="1 2" key="1">
    <citation type="submission" date="2014-03" db="EMBL/GenBank/DDBJ databases">
        <title>The genome of Kluyveromyces dobzhanskii.</title>
        <authorList>
            <person name="Nystedt B."/>
            <person name="Astrom S."/>
        </authorList>
    </citation>
    <scope>NUCLEOTIDE SEQUENCE [LARGE SCALE GENOMIC DNA]</scope>
    <source>
        <strain evidence="1 2">CBS 2104</strain>
    </source>
</reference>
<keyword evidence="2" id="KW-1185">Reference proteome</keyword>
<dbReference type="EMBL" id="CCBQ010000046">
    <property type="protein sequence ID" value="CDO96092.1"/>
    <property type="molecule type" value="Genomic_DNA"/>
</dbReference>
<proteinExistence type="predicted"/>
<sequence>MPKLVARPVENASNLVKALAQSKKPIVAHHEQQLELNYGNYGTSMIKPNPYERPVTLEHHRLRGVIGSIRMYQIINKLENHNSEVYRCPYFTLHFYPPEHFMGLARKSSPAIHIHYQQSYLLNGNLPNGKSLKENMTFMRSKSFAQTSNSWNKVLGNSNSLIPKQWAYYRVAVRKFLRPTFYDSWKQFGAPDGLYLYKIDVFTDRGNREVYGDHVKRSVEEASKLDLNKFVLDKRGRNWVEESNDRVRLNTVNNLLRQEMAQFRYGRVAPNSES</sequence>
<organism evidence="1 2">
    <name type="scientific">Kluyveromyces dobzhanskii CBS 2104</name>
    <dbReference type="NCBI Taxonomy" id="1427455"/>
    <lineage>
        <taxon>Eukaryota</taxon>
        <taxon>Fungi</taxon>
        <taxon>Dikarya</taxon>
        <taxon>Ascomycota</taxon>
        <taxon>Saccharomycotina</taxon>
        <taxon>Saccharomycetes</taxon>
        <taxon>Saccharomycetales</taxon>
        <taxon>Saccharomycetaceae</taxon>
        <taxon>Kluyveromyces</taxon>
    </lineage>
</organism>